<keyword evidence="5 8" id="KW-0812">Transmembrane</keyword>
<dbReference type="SUPFAM" id="SSF103473">
    <property type="entry name" value="MFS general substrate transporter"/>
    <property type="match status" value="1"/>
</dbReference>
<feature type="transmembrane region" description="Helical" evidence="8">
    <location>
        <begin position="237"/>
        <end position="257"/>
    </location>
</feature>
<keyword evidence="3" id="KW-1003">Cell membrane</keyword>
<dbReference type="GO" id="GO:0030395">
    <property type="term" value="F:lactose binding"/>
    <property type="evidence" value="ECO:0007669"/>
    <property type="project" value="TreeGrafter"/>
</dbReference>
<feature type="transmembrane region" description="Helical" evidence="8">
    <location>
        <begin position="200"/>
        <end position="217"/>
    </location>
</feature>
<feature type="transmembrane region" description="Helical" evidence="8">
    <location>
        <begin position="68"/>
        <end position="87"/>
    </location>
</feature>
<dbReference type="Pfam" id="PF12832">
    <property type="entry name" value="MFS_1_like"/>
    <property type="match status" value="1"/>
</dbReference>
<dbReference type="PIRSF" id="PIRSF004925">
    <property type="entry name" value="HcaT"/>
    <property type="match status" value="1"/>
</dbReference>
<proteinExistence type="predicted"/>
<feature type="transmembrane region" description="Helical" evidence="8">
    <location>
        <begin position="161"/>
        <end position="179"/>
    </location>
</feature>
<evidence type="ECO:0000256" key="2">
    <source>
        <dbReference type="ARBA" id="ARBA00022448"/>
    </source>
</evidence>
<evidence type="ECO:0000313" key="10">
    <source>
        <dbReference type="EMBL" id="SCW59250.1"/>
    </source>
</evidence>
<keyword evidence="7 8" id="KW-0472">Membrane</keyword>
<evidence type="ECO:0000259" key="9">
    <source>
        <dbReference type="Pfam" id="PF12832"/>
    </source>
</evidence>
<dbReference type="Proteomes" id="UP000198601">
    <property type="component" value="Unassembled WGS sequence"/>
</dbReference>
<dbReference type="PANTHER" id="PTHR23522:SF10">
    <property type="entry name" value="3-PHENYLPROPIONIC ACID TRANSPORTER-RELATED"/>
    <property type="match status" value="1"/>
</dbReference>
<dbReference type="EMBL" id="FMTT01000018">
    <property type="protein sequence ID" value="SCW59250.1"/>
    <property type="molecule type" value="Genomic_DNA"/>
</dbReference>
<dbReference type="RefSeq" id="WP_245719656.1">
    <property type="nucleotide sequence ID" value="NZ_FMTT01000018.1"/>
</dbReference>
<feature type="transmembrane region" description="Helical" evidence="8">
    <location>
        <begin position="359"/>
        <end position="378"/>
    </location>
</feature>
<feature type="domain" description="Major facilitator superfamily associated" evidence="9">
    <location>
        <begin position="6"/>
        <end position="357"/>
    </location>
</feature>
<dbReference type="InterPro" id="IPR026032">
    <property type="entry name" value="HcaT-like"/>
</dbReference>
<dbReference type="GO" id="GO:0005886">
    <property type="term" value="C:plasma membrane"/>
    <property type="evidence" value="ECO:0007669"/>
    <property type="project" value="UniProtKB-SubCell"/>
</dbReference>
<name>A0A1G4RQZ4_9BACL</name>
<dbReference type="Gene3D" id="1.20.1250.20">
    <property type="entry name" value="MFS general substrate transporter like domains"/>
    <property type="match status" value="2"/>
</dbReference>
<gene>
    <name evidence="10" type="ORF">SAMN04487970_101848</name>
</gene>
<keyword evidence="2" id="KW-0813">Transport</keyword>
<dbReference type="GO" id="GO:0015528">
    <property type="term" value="F:lactose:proton symporter activity"/>
    <property type="evidence" value="ECO:0007669"/>
    <property type="project" value="TreeGrafter"/>
</dbReference>
<protein>
    <submittedName>
        <fullName evidence="10">MFS transporter, PPP family, 3-phenylpropionic acid transporter</fullName>
    </submittedName>
</protein>
<keyword evidence="6 8" id="KW-1133">Transmembrane helix</keyword>
<feature type="transmembrane region" description="Helical" evidence="8">
    <location>
        <begin position="134"/>
        <end position="155"/>
    </location>
</feature>
<feature type="transmembrane region" description="Helical" evidence="8">
    <location>
        <begin position="42"/>
        <end position="61"/>
    </location>
</feature>
<evidence type="ECO:0000256" key="3">
    <source>
        <dbReference type="ARBA" id="ARBA00022475"/>
    </source>
</evidence>
<evidence type="ECO:0000256" key="4">
    <source>
        <dbReference type="ARBA" id="ARBA00022519"/>
    </source>
</evidence>
<evidence type="ECO:0000256" key="6">
    <source>
        <dbReference type="ARBA" id="ARBA00022989"/>
    </source>
</evidence>
<reference evidence="11" key="1">
    <citation type="submission" date="2016-10" db="EMBL/GenBank/DDBJ databases">
        <authorList>
            <person name="Varghese N."/>
            <person name="Submissions S."/>
        </authorList>
    </citation>
    <scope>NUCLEOTIDE SEQUENCE [LARGE SCALE GENOMIC DNA]</scope>
    <source>
        <strain evidence="11">CGMCC 1.8946</strain>
    </source>
</reference>
<dbReference type="InterPro" id="IPR036259">
    <property type="entry name" value="MFS_trans_sf"/>
</dbReference>
<evidence type="ECO:0000313" key="11">
    <source>
        <dbReference type="Proteomes" id="UP000198601"/>
    </source>
</evidence>
<evidence type="ECO:0000256" key="8">
    <source>
        <dbReference type="SAM" id="Phobius"/>
    </source>
</evidence>
<comment type="subcellular location">
    <subcellularLocation>
        <location evidence="1">Cell inner membrane</location>
        <topology evidence="1">Multi-pass membrane protein</topology>
    </subcellularLocation>
</comment>
<keyword evidence="4" id="KW-0997">Cell inner membrane</keyword>
<sequence length="434" mass="48608">MNKQIWTLRGLNFSYYATTAVLLPFLPIYFEGKGYSSSQIGLLMMIGPFVTIFAQPIWGYLSDRYRTLKTTIFGLWVMTVLSSIGIFETSGYTLALLFMLLLYFFMQSSVPLLDTVSIKSALQAGQSYGSIRMWGSMGFTLLALSSGYVLAALGGMNSIPYVYWSIWVLPFVLLVFLKDEKGTGERISLKALGNLFGDKRFLWFLLLIFVLMVPHRMNDGLFVLYLKDLGATDSMAGWAWALAAGAEIPTFALLGRYMHRFHELALLGIVAVLYTIRWLLYGWVSDPFVLMLLQATHCITFAAFWIVSVQYVVRLVPQELQSTGQSMLSMVFLGLAGIVGGSVGGWIKDEWGGSTMYYMGAGMACIAAVLLLGTHAYYRKKTIRPDGTDGFIVIELFIRCRLNGFAYGRSCRSRQFFLRRFGFRRIIVGTAAVA</sequence>
<dbReference type="PANTHER" id="PTHR23522">
    <property type="entry name" value="BLL5896 PROTEIN"/>
    <property type="match status" value="1"/>
</dbReference>
<dbReference type="InterPro" id="IPR024989">
    <property type="entry name" value="MFS_assoc_dom"/>
</dbReference>
<feature type="transmembrane region" description="Helical" evidence="8">
    <location>
        <begin position="93"/>
        <end position="113"/>
    </location>
</feature>
<feature type="transmembrane region" description="Helical" evidence="8">
    <location>
        <begin position="328"/>
        <end position="347"/>
    </location>
</feature>
<evidence type="ECO:0000256" key="5">
    <source>
        <dbReference type="ARBA" id="ARBA00022692"/>
    </source>
</evidence>
<organism evidence="10 11">
    <name type="scientific">Paenibacillus tianmuensis</name>
    <dbReference type="NCBI Taxonomy" id="624147"/>
    <lineage>
        <taxon>Bacteria</taxon>
        <taxon>Bacillati</taxon>
        <taxon>Bacillota</taxon>
        <taxon>Bacilli</taxon>
        <taxon>Bacillales</taxon>
        <taxon>Paenibacillaceae</taxon>
        <taxon>Paenibacillus</taxon>
    </lineage>
</organism>
<feature type="transmembrane region" description="Helical" evidence="8">
    <location>
        <begin position="290"/>
        <end position="316"/>
    </location>
</feature>
<evidence type="ECO:0000256" key="1">
    <source>
        <dbReference type="ARBA" id="ARBA00004429"/>
    </source>
</evidence>
<feature type="transmembrane region" description="Helical" evidence="8">
    <location>
        <begin position="264"/>
        <end position="284"/>
    </location>
</feature>
<dbReference type="AlphaFoldDB" id="A0A1G4RQZ4"/>
<feature type="transmembrane region" description="Helical" evidence="8">
    <location>
        <begin position="12"/>
        <end position="30"/>
    </location>
</feature>
<evidence type="ECO:0000256" key="7">
    <source>
        <dbReference type="ARBA" id="ARBA00023136"/>
    </source>
</evidence>
<accession>A0A1G4RQZ4</accession>
<keyword evidence="11" id="KW-1185">Reference proteome</keyword>